<reference evidence="1 2" key="1">
    <citation type="submission" date="2018-11" db="EMBL/GenBank/DDBJ databases">
        <authorList>
            <consortium name="Pathogen Informatics"/>
        </authorList>
    </citation>
    <scope>NUCLEOTIDE SEQUENCE [LARGE SCALE GENOMIC DNA]</scope>
</reference>
<evidence type="ECO:0000313" key="2">
    <source>
        <dbReference type="Proteomes" id="UP000270924"/>
    </source>
</evidence>
<name>A0A3P7EUS5_WUCBA</name>
<protein>
    <submittedName>
        <fullName evidence="1">Uncharacterized protein</fullName>
    </submittedName>
</protein>
<dbReference type="InParanoid" id="A0A3P7EUS5"/>
<accession>A0A3P7EUS5</accession>
<keyword evidence="2" id="KW-1185">Reference proteome</keyword>
<organism evidence="1 2">
    <name type="scientific">Wuchereria bancrofti</name>
    <dbReference type="NCBI Taxonomy" id="6293"/>
    <lineage>
        <taxon>Eukaryota</taxon>
        <taxon>Metazoa</taxon>
        <taxon>Ecdysozoa</taxon>
        <taxon>Nematoda</taxon>
        <taxon>Chromadorea</taxon>
        <taxon>Rhabditida</taxon>
        <taxon>Spirurina</taxon>
        <taxon>Spiruromorpha</taxon>
        <taxon>Filarioidea</taxon>
        <taxon>Onchocercidae</taxon>
        <taxon>Wuchereria</taxon>
    </lineage>
</organism>
<gene>
    <name evidence="1" type="ORF">WBA_LOCUS11059</name>
</gene>
<evidence type="ECO:0000313" key="1">
    <source>
        <dbReference type="EMBL" id="VDM20147.1"/>
    </source>
</evidence>
<dbReference type="EMBL" id="UYWW01012263">
    <property type="protein sequence ID" value="VDM20147.1"/>
    <property type="molecule type" value="Genomic_DNA"/>
</dbReference>
<dbReference type="Proteomes" id="UP000270924">
    <property type="component" value="Unassembled WGS sequence"/>
</dbReference>
<proteinExistence type="predicted"/>
<sequence>MLPLIYGTAISLILITPTLITAINYEDNDLAKGNPVF</sequence>
<dbReference type="AlphaFoldDB" id="A0A3P7EUS5"/>